<evidence type="ECO:0000256" key="3">
    <source>
        <dbReference type="ARBA" id="ARBA00009935"/>
    </source>
</evidence>
<evidence type="ECO:0000313" key="11">
    <source>
        <dbReference type="EMBL" id="VAW39261.1"/>
    </source>
</evidence>
<dbReference type="EC" id="4.1.1.37" evidence="5"/>
<feature type="domain" description="Uroporphyrinogen decarboxylase (URO-D)" evidence="9">
    <location>
        <begin position="19"/>
        <end position="28"/>
    </location>
</feature>
<comment type="pathway">
    <text evidence="2">Porphyrin-containing compound metabolism; protoporphyrin-IX biosynthesis; coproporphyrinogen-III from 5-aminolevulinate: step 4/4.</text>
</comment>
<keyword evidence="8" id="KW-0627">Porphyrin biosynthesis</keyword>
<dbReference type="PROSITE" id="PS00906">
    <property type="entry name" value="UROD_1"/>
    <property type="match status" value="1"/>
</dbReference>
<dbReference type="GO" id="GO:0004853">
    <property type="term" value="F:uroporphyrinogen decarboxylase activity"/>
    <property type="evidence" value="ECO:0007669"/>
    <property type="project" value="UniProtKB-EC"/>
</dbReference>
<dbReference type="CDD" id="cd00717">
    <property type="entry name" value="URO-D"/>
    <property type="match status" value="1"/>
</dbReference>
<dbReference type="HAMAP" id="MF_00218">
    <property type="entry name" value="URO_D"/>
    <property type="match status" value="1"/>
</dbReference>
<evidence type="ECO:0000256" key="1">
    <source>
        <dbReference type="ARBA" id="ARBA00004229"/>
    </source>
</evidence>
<dbReference type="InterPro" id="IPR038071">
    <property type="entry name" value="UROD/MetE-like_sf"/>
</dbReference>
<dbReference type="PANTHER" id="PTHR21091:SF169">
    <property type="entry name" value="UROPORPHYRINOGEN DECARBOXYLASE"/>
    <property type="match status" value="1"/>
</dbReference>
<dbReference type="InterPro" id="IPR006361">
    <property type="entry name" value="Uroporphyrinogen_deCO2ase_HemE"/>
</dbReference>
<evidence type="ECO:0000256" key="2">
    <source>
        <dbReference type="ARBA" id="ARBA00004804"/>
    </source>
</evidence>
<evidence type="ECO:0000256" key="4">
    <source>
        <dbReference type="ARBA" id="ARBA00011738"/>
    </source>
</evidence>
<comment type="subcellular location">
    <subcellularLocation>
        <location evidence="1">Plastid</location>
        <location evidence="1">Chloroplast</location>
    </subcellularLocation>
</comment>
<proteinExistence type="inferred from homology"/>
<evidence type="ECO:0000259" key="9">
    <source>
        <dbReference type="PROSITE" id="PS00906"/>
    </source>
</evidence>
<keyword evidence="7 11" id="KW-0456">Lyase</keyword>
<evidence type="ECO:0000256" key="7">
    <source>
        <dbReference type="ARBA" id="ARBA00023239"/>
    </source>
</evidence>
<organism evidence="11">
    <name type="scientific">hydrothermal vent metagenome</name>
    <dbReference type="NCBI Taxonomy" id="652676"/>
    <lineage>
        <taxon>unclassified sequences</taxon>
        <taxon>metagenomes</taxon>
        <taxon>ecological metagenomes</taxon>
    </lineage>
</organism>
<dbReference type="Pfam" id="PF01208">
    <property type="entry name" value="URO-D"/>
    <property type="match status" value="1"/>
</dbReference>
<dbReference type="GO" id="GO:0009507">
    <property type="term" value="C:chloroplast"/>
    <property type="evidence" value="ECO:0007669"/>
    <property type="project" value="UniProtKB-SubCell"/>
</dbReference>
<dbReference type="Gene3D" id="3.20.20.210">
    <property type="match status" value="1"/>
</dbReference>
<dbReference type="PROSITE" id="PS00907">
    <property type="entry name" value="UROD_2"/>
    <property type="match status" value="1"/>
</dbReference>
<dbReference type="GO" id="GO:0005829">
    <property type="term" value="C:cytosol"/>
    <property type="evidence" value="ECO:0007669"/>
    <property type="project" value="TreeGrafter"/>
</dbReference>
<evidence type="ECO:0000256" key="8">
    <source>
        <dbReference type="ARBA" id="ARBA00023244"/>
    </source>
</evidence>
<dbReference type="NCBIfam" id="TIGR01464">
    <property type="entry name" value="hemE"/>
    <property type="match status" value="1"/>
</dbReference>
<dbReference type="PANTHER" id="PTHR21091">
    <property type="entry name" value="METHYLTETRAHYDROFOLATE:HOMOCYSTEINE METHYLTRANSFERASE RELATED"/>
    <property type="match status" value="1"/>
</dbReference>
<evidence type="ECO:0000259" key="10">
    <source>
        <dbReference type="PROSITE" id="PS00907"/>
    </source>
</evidence>
<dbReference type="SUPFAM" id="SSF51726">
    <property type="entry name" value="UROD/MetE-like"/>
    <property type="match status" value="1"/>
</dbReference>
<comment type="subunit">
    <text evidence="4">Homodimer.</text>
</comment>
<accession>A0A3B0V8U3</accession>
<comment type="similarity">
    <text evidence="3">Belongs to the uroporphyrinogen decarboxylase family.</text>
</comment>
<sequence length="342" mass="38304">MSNDTFLKACRREPVSHTPVWLMRQAGRYMKEYRDLKEKHTFLEMCRTPELACEVTLQPIKAFDLDAAIIFADILLPLEGMGINLEFAKDMGPVISNPVRNAKDIEDIRIIEPQEDVPFLMEAIKLVQGELNGKVPLIGFSGAPFTLASYIIEGGGSRNYVRAKGLMYREPRLWHILMDKVTEIIKRYLAAQVEAGVQAVQIFDSWVGCLGPQEYKEFVLPYTKRVIDSVTEVPVINFSTNTSSYLDTIRAAGGDVISVDWRIPLDKAWDIIGHDLGIQGNIDPVVLFSSVPEIRKRAKEIIERAGGRPGHIFNLGHGIIVGTPVDNVRALIDCVHEFTQTA</sequence>
<gene>
    <name evidence="11" type="ORF">MNBD_DELTA02-1064</name>
</gene>
<dbReference type="UniPathway" id="UPA00251">
    <property type="reaction ID" value="UER00321"/>
</dbReference>
<evidence type="ECO:0000256" key="6">
    <source>
        <dbReference type="ARBA" id="ARBA00022793"/>
    </source>
</evidence>
<dbReference type="FunFam" id="3.20.20.210:FF:000006">
    <property type="entry name" value="Uroporphyrinogen decarboxylase"/>
    <property type="match status" value="1"/>
</dbReference>
<dbReference type="InterPro" id="IPR000257">
    <property type="entry name" value="Uroporphyrinogen_deCOase"/>
</dbReference>
<feature type="domain" description="Uroporphyrinogen decarboxylase (URO-D)" evidence="10">
    <location>
        <begin position="138"/>
        <end position="154"/>
    </location>
</feature>
<name>A0A3B0V8U3_9ZZZZ</name>
<dbReference type="EMBL" id="UOEZ01000085">
    <property type="protein sequence ID" value="VAW39261.1"/>
    <property type="molecule type" value="Genomic_DNA"/>
</dbReference>
<evidence type="ECO:0000256" key="5">
    <source>
        <dbReference type="ARBA" id="ARBA00012288"/>
    </source>
</evidence>
<dbReference type="AlphaFoldDB" id="A0A3B0V8U3"/>
<reference evidence="11" key="1">
    <citation type="submission" date="2018-06" db="EMBL/GenBank/DDBJ databases">
        <authorList>
            <person name="Zhirakovskaya E."/>
        </authorList>
    </citation>
    <scope>NUCLEOTIDE SEQUENCE</scope>
</reference>
<protein>
    <recommendedName>
        <fullName evidence="5">uroporphyrinogen decarboxylase</fullName>
        <ecNumber evidence="5">4.1.1.37</ecNumber>
    </recommendedName>
</protein>
<dbReference type="GO" id="GO:0006782">
    <property type="term" value="P:protoporphyrinogen IX biosynthetic process"/>
    <property type="evidence" value="ECO:0007669"/>
    <property type="project" value="UniProtKB-UniPathway"/>
</dbReference>
<keyword evidence="6" id="KW-0210">Decarboxylase</keyword>